<evidence type="ECO:0000313" key="2">
    <source>
        <dbReference type="EMBL" id="KAF5547312.1"/>
    </source>
</evidence>
<proteinExistence type="predicted"/>
<dbReference type="EMBL" id="JAAOAM010000108">
    <property type="protein sequence ID" value="KAF5547312.1"/>
    <property type="molecule type" value="Genomic_DNA"/>
</dbReference>
<feature type="chain" id="PRO_5034492273" evidence="1">
    <location>
        <begin position="24"/>
        <end position="324"/>
    </location>
</feature>
<name>A0A8H5N030_9HYPO</name>
<keyword evidence="3" id="KW-1185">Reference proteome</keyword>
<gene>
    <name evidence="2" type="ORF">FMEXI_5221</name>
</gene>
<comment type="caution">
    <text evidence="2">The sequence shown here is derived from an EMBL/GenBank/DDBJ whole genome shotgun (WGS) entry which is preliminary data.</text>
</comment>
<protein>
    <submittedName>
        <fullName evidence="2">Uncharacterized protein</fullName>
    </submittedName>
</protein>
<keyword evidence="1" id="KW-0732">Signal</keyword>
<reference evidence="2 3" key="1">
    <citation type="submission" date="2020-05" db="EMBL/GenBank/DDBJ databases">
        <title>Identification and distribution of gene clusters putatively required for synthesis of sphingolipid metabolism inhibitors in phylogenetically diverse species of the filamentous fungus Fusarium.</title>
        <authorList>
            <person name="Kim H.-S."/>
            <person name="Busman M."/>
            <person name="Brown D.W."/>
            <person name="Divon H."/>
            <person name="Uhlig S."/>
            <person name="Proctor R.H."/>
        </authorList>
    </citation>
    <scope>NUCLEOTIDE SEQUENCE [LARGE SCALE GENOMIC DNA]</scope>
    <source>
        <strain evidence="2 3">NRRL 53147</strain>
    </source>
</reference>
<feature type="signal peptide" evidence="1">
    <location>
        <begin position="1"/>
        <end position="23"/>
    </location>
</feature>
<evidence type="ECO:0000313" key="3">
    <source>
        <dbReference type="Proteomes" id="UP000522262"/>
    </source>
</evidence>
<dbReference type="Proteomes" id="UP000522262">
    <property type="component" value="Unassembled WGS sequence"/>
</dbReference>
<evidence type="ECO:0000256" key="1">
    <source>
        <dbReference type="SAM" id="SignalP"/>
    </source>
</evidence>
<dbReference type="AlphaFoldDB" id="A0A8H5N030"/>
<sequence length="324" mass="37158">MIGLRAPTLWLLVTILKLEEFFCQWPTVPSRKAGTSRLVWDTSLPTVFIVSPRRPEKPLHGSGWKPLYNFVMPSIIASIRDHPEAVAPTLESIPQIDESLMATEPFSPFSSLIRDMQKTEFKRWGFVIFRSVYTEESQAQWESYIDFFKATVEDKLKYMELWTLLEPHLEWIIMEDRETFDNASKEQVRDRFSQWVSERSIERDGAGAEDPLAMYLPRYRYCVYVDQKCLDTVDQYSAWVDAGAEGHKRAVVCAMLDAKCEPGGQGRDGFPSIEGCTKEYTGWIYTGVQGIPALYDSLFHQALKEQDAPRPPGVMLGIHLMPIN</sequence>
<organism evidence="2 3">
    <name type="scientific">Fusarium mexicanum</name>
    <dbReference type="NCBI Taxonomy" id="751941"/>
    <lineage>
        <taxon>Eukaryota</taxon>
        <taxon>Fungi</taxon>
        <taxon>Dikarya</taxon>
        <taxon>Ascomycota</taxon>
        <taxon>Pezizomycotina</taxon>
        <taxon>Sordariomycetes</taxon>
        <taxon>Hypocreomycetidae</taxon>
        <taxon>Hypocreales</taxon>
        <taxon>Nectriaceae</taxon>
        <taxon>Fusarium</taxon>
        <taxon>Fusarium fujikuroi species complex</taxon>
    </lineage>
</organism>
<accession>A0A8H5N030</accession>